<organism evidence="2 3">
    <name type="scientific">Ajellomyces capsulatus</name>
    <name type="common">Darling's disease fungus</name>
    <name type="synonym">Histoplasma capsulatum</name>
    <dbReference type="NCBI Taxonomy" id="5037"/>
    <lineage>
        <taxon>Eukaryota</taxon>
        <taxon>Fungi</taxon>
        <taxon>Dikarya</taxon>
        <taxon>Ascomycota</taxon>
        <taxon>Pezizomycotina</taxon>
        <taxon>Eurotiomycetes</taxon>
        <taxon>Eurotiomycetidae</taxon>
        <taxon>Onygenales</taxon>
        <taxon>Ajellomycetaceae</taxon>
        <taxon>Histoplasma</taxon>
    </lineage>
</organism>
<evidence type="ECO:0000313" key="2">
    <source>
        <dbReference type="EMBL" id="QSS65918.1"/>
    </source>
</evidence>
<accession>A0A8A1MH26</accession>
<dbReference type="Proteomes" id="UP000663671">
    <property type="component" value="Chromosome 3"/>
</dbReference>
<protein>
    <submittedName>
        <fullName evidence="2">Uncharacterized protein</fullName>
    </submittedName>
</protein>
<dbReference type="VEuPathDB" id="FungiDB:I7I51_06769"/>
<evidence type="ECO:0000313" key="3">
    <source>
        <dbReference type="Proteomes" id="UP000663671"/>
    </source>
</evidence>
<proteinExistence type="predicted"/>
<dbReference type="AlphaFoldDB" id="A0A8A1MH26"/>
<name>A0A8A1MH26_AJECA</name>
<reference evidence="2" key="1">
    <citation type="submission" date="2021-01" db="EMBL/GenBank/DDBJ databases">
        <title>Chromosome-level genome assembly of a human fungal pathogen reveals clustering of transcriptionally co-regulated genes.</title>
        <authorList>
            <person name="Voorhies M."/>
            <person name="Cohen S."/>
            <person name="Shea T.P."/>
            <person name="Petrus S."/>
            <person name="Munoz J.F."/>
            <person name="Poplawski S."/>
            <person name="Goldman W.E."/>
            <person name="Michael T."/>
            <person name="Cuomo C.A."/>
            <person name="Sil A."/>
            <person name="Beyhan S."/>
        </authorList>
    </citation>
    <scope>NUCLEOTIDE SEQUENCE</scope>
    <source>
        <strain evidence="2">WU24</strain>
    </source>
</reference>
<evidence type="ECO:0000256" key="1">
    <source>
        <dbReference type="SAM" id="MobiDB-lite"/>
    </source>
</evidence>
<gene>
    <name evidence="2" type="ORF">I7I51_06769</name>
</gene>
<feature type="region of interest" description="Disordered" evidence="1">
    <location>
        <begin position="74"/>
        <end position="99"/>
    </location>
</feature>
<sequence>MNTLEISTSISRPFQAFHSFPSTGLRIWNAPLRSRPNGRRWVFHFDDETFQISGYRRICLHIAERKYKTDPIYVGRNPRRDHSVSSDMAPETPSDVILV</sequence>
<dbReference type="EMBL" id="CP069115">
    <property type="protein sequence ID" value="QSS65918.1"/>
    <property type="molecule type" value="Genomic_DNA"/>
</dbReference>